<feature type="compositionally biased region" description="Basic and acidic residues" evidence="1">
    <location>
        <begin position="173"/>
        <end position="195"/>
    </location>
</feature>
<proteinExistence type="predicted"/>
<feature type="compositionally biased region" description="Low complexity" evidence="1">
    <location>
        <begin position="515"/>
        <end position="525"/>
    </location>
</feature>
<feature type="region of interest" description="Disordered" evidence="1">
    <location>
        <begin position="74"/>
        <end position="215"/>
    </location>
</feature>
<feature type="compositionally biased region" description="Polar residues" evidence="1">
    <location>
        <begin position="465"/>
        <end position="477"/>
    </location>
</feature>
<feature type="compositionally biased region" description="Polar residues" evidence="1">
    <location>
        <begin position="74"/>
        <end position="83"/>
    </location>
</feature>
<dbReference type="EMBL" id="MU032354">
    <property type="protein sequence ID" value="KAF3760113.1"/>
    <property type="molecule type" value="Genomic_DNA"/>
</dbReference>
<feature type="region of interest" description="Disordered" evidence="1">
    <location>
        <begin position="229"/>
        <end position="265"/>
    </location>
</feature>
<feature type="region of interest" description="Disordered" evidence="1">
    <location>
        <begin position="458"/>
        <end position="569"/>
    </location>
</feature>
<dbReference type="RefSeq" id="XP_040771092.1">
    <property type="nucleotide sequence ID" value="XM_040921028.1"/>
</dbReference>
<feature type="compositionally biased region" description="Basic and acidic residues" evidence="1">
    <location>
        <begin position="499"/>
        <end position="509"/>
    </location>
</feature>
<protein>
    <submittedName>
        <fullName evidence="2">Uncharacterized protein</fullName>
    </submittedName>
</protein>
<feature type="compositionally biased region" description="Acidic residues" evidence="1">
    <location>
        <begin position="99"/>
        <end position="108"/>
    </location>
</feature>
<dbReference type="AlphaFoldDB" id="A0A9P5CHS8"/>
<feature type="compositionally biased region" description="Polar residues" evidence="1">
    <location>
        <begin position="145"/>
        <end position="171"/>
    </location>
</feature>
<feature type="compositionally biased region" description="Acidic residues" evidence="1">
    <location>
        <begin position="536"/>
        <end position="549"/>
    </location>
</feature>
<comment type="caution">
    <text evidence="2">The sequence shown here is derived from an EMBL/GenBank/DDBJ whole genome shotgun (WGS) entry which is preliminary data.</text>
</comment>
<reference evidence="2" key="1">
    <citation type="journal article" date="2020" name="Phytopathology">
        <title>Genome sequence of the chestnut blight fungus Cryphonectria parasitica EP155: A fundamental resource for an archetypical invasive plant pathogen.</title>
        <authorList>
            <person name="Crouch J.A."/>
            <person name="Dawe A."/>
            <person name="Aerts A."/>
            <person name="Barry K."/>
            <person name="Churchill A.C.L."/>
            <person name="Grimwood J."/>
            <person name="Hillman B."/>
            <person name="Milgroom M.G."/>
            <person name="Pangilinan J."/>
            <person name="Smith M."/>
            <person name="Salamov A."/>
            <person name="Schmutz J."/>
            <person name="Yadav J."/>
            <person name="Grigoriev I.V."/>
            <person name="Nuss D."/>
        </authorList>
    </citation>
    <scope>NUCLEOTIDE SEQUENCE</scope>
    <source>
        <strain evidence="2">EP155</strain>
    </source>
</reference>
<evidence type="ECO:0000313" key="3">
    <source>
        <dbReference type="Proteomes" id="UP000803844"/>
    </source>
</evidence>
<organism evidence="2 3">
    <name type="scientific">Cryphonectria parasitica (strain ATCC 38755 / EP155)</name>
    <dbReference type="NCBI Taxonomy" id="660469"/>
    <lineage>
        <taxon>Eukaryota</taxon>
        <taxon>Fungi</taxon>
        <taxon>Dikarya</taxon>
        <taxon>Ascomycota</taxon>
        <taxon>Pezizomycotina</taxon>
        <taxon>Sordariomycetes</taxon>
        <taxon>Sordariomycetidae</taxon>
        <taxon>Diaporthales</taxon>
        <taxon>Cryphonectriaceae</taxon>
        <taxon>Cryphonectria-Endothia species complex</taxon>
        <taxon>Cryphonectria</taxon>
    </lineage>
</organism>
<accession>A0A9P5CHS8</accession>
<feature type="region of interest" description="Disordered" evidence="1">
    <location>
        <begin position="392"/>
        <end position="412"/>
    </location>
</feature>
<sequence>MATVSQTLAQFRFPPTRQFISYSGPPKAKCKKRTVPLQHINDIFPSDVEPGAADASVEKRSPTIEKLLSVNVGGTTNPITIESDTSEPETDVSLHLHDDQDEDDDEDFPSISKLLRRNASLRGNDPADQPQCRNDVPRHSPPPSNDGNVDTANTAMTQAESNNADNGSQGDFRTGEQRGDNDSGKEFDMSEHCGPDNDDADSSASGTPGDAVGAASCNGITQSALSLGALQKSRKHGRESPEHQLVRNYDEDDNTEDENQSHSSEVIRANHAQFDACETTPTALNSTSSLSTCSSASEVGVISGTRRTDDDTSIPTSNTVRFKLIRFPARTTKMQLVVTGKNCVACEKPQHLTWTPNERFGSGPIDIQRVFIMPLHTLKPERRNSMVRMHSQGHLQHALHMSRSSRSPGHQVPMWYDKELASAIDEEVGHTLKPTSIVIKRLSARDWLLTGLVLGQDDDEDVQTGEGQSTAQATQPAERTPRSALRPRRGKQSSSVLLRGDRHQSGGRDEDGDSSSDASNTSGASRNRQEYSQELFEQDNSEEESDDLDGSSGWKSSHIKGFGLGHIRG</sequence>
<name>A0A9P5CHS8_CRYP1</name>
<evidence type="ECO:0000256" key="1">
    <source>
        <dbReference type="SAM" id="MobiDB-lite"/>
    </source>
</evidence>
<gene>
    <name evidence="2" type="ORF">M406DRAFT_335308</name>
</gene>
<keyword evidence="3" id="KW-1185">Reference proteome</keyword>
<feature type="compositionally biased region" description="Basic and acidic residues" evidence="1">
    <location>
        <begin position="238"/>
        <end position="249"/>
    </location>
</feature>
<dbReference type="GeneID" id="63838157"/>
<evidence type="ECO:0000313" key="2">
    <source>
        <dbReference type="EMBL" id="KAF3760113.1"/>
    </source>
</evidence>
<dbReference type="Proteomes" id="UP000803844">
    <property type="component" value="Unassembled WGS sequence"/>
</dbReference>